<dbReference type="EMBL" id="BAAFJT010000012">
    <property type="protein sequence ID" value="GAB0194844.1"/>
    <property type="molecule type" value="Genomic_DNA"/>
</dbReference>
<evidence type="ECO:0000313" key="1">
    <source>
        <dbReference type="EMBL" id="GAB0194844.1"/>
    </source>
</evidence>
<name>A0ABC9XCR9_GRUJA</name>
<accession>A0ABC9XCR9</accession>
<comment type="caution">
    <text evidence="1">The sequence shown here is derived from an EMBL/GenBank/DDBJ whole genome shotgun (WGS) entry which is preliminary data.</text>
</comment>
<dbReference type="AlphaFoldDB" id="A0ABC9XCR9"/>
<organism evidence="1 2">
    <name type="scientific">Grus japonensis</name>
    <name type="common">Japanese crane</name>
    <name type="synonym">Red-crowned crane</name>
    <dbReference type="NCBI Taxonomy" id="30415"/>
    <lineage>
        <taxon>Eukaryota</taxon>
        <taxon>Metazoa</taxon>
        <taxon>Chordata</taxon>
        <taxon>Craniata</taxon>
        <taxon>Vertebrata</taxon>
        <taxon>Euteleostomi</taxon>
        <taxon>Archelosauria</taxon>
        <taxon>Archosauria</taxon>
        <taxon>Dinosauria</taxon>
        <taxon>Saurischia</taxon>
        <taxon>Theropoda</taxon>
        <taxon>Coelurosauria</taxon>
        <taxon>Aves</taxon>
        <taxon>Neognathae</taxon>
        <taxon>Neoaves</taxon>
        <taxon>Gruiformes</taxon>
        <taxon>Gruidae</taxon>
        <taxon>Grus</taxon>
    </lineage>
</organism>
<reference evidence="1 2" key="1">
    <citation type="submission" date="2024-06" db="EMBL/GenBank/DDBJ databases">
        <title>The draft genome of Grus japonensis, version 3.</title>
        <authorList>
            <person name="Nabeshima K."/>
            <person name="Suzuki S."/>
            <person name="Onuma M."/>
        </authorList>
    </citation>
    <scope>NUCLEOTIDE SEQUENCE [LARGE SCALE GENOMIC DNA]</scope>
    <source>
        <strain evidence="1 2">451A</strain>
    </source>
</reference>
<sequence length="112" mass="12772">MSTLLITVQAGWFQMPTIKSNEIENTEHQQSTLKVKKNHTMGPPALAVFRACLFLSLGYRQLAVCYYVGLSPTELKKHSFSRAVCVGLPTGHTWLRSRQRARLLRAWLKNRS</sequence>
<proteinExistence type="predicted"/>
<dbReference type="Proteomes" id="UP001623348">
    <property type="component" value="Unassembled WGS sequence"/>
</dbReference>
<protein>
    <submittedName>
        <fullName evidence="1">Uncharacterized protein</fullName>
    </submittedName>
</protein>
<gene>
    <name evidence="1" type="ORF">GRJ2_001949700</name>
</gene>
<evidence type="ECO:0000313" key="2">
    <source>
        <dbReference type="Proteomes" id="UP001623348"/>
    </source>
</evidence>
<keyword evidence="2" id="KW-1185">Reference proteome</keyword>